<keyword evidence="2" id="KW-0732">Signal</keyword>
<dbReference type="Proteomes" id="UP000320762">
    <property type="component" value="Unassembled WGS sequence"/>
</dbReference>
<reference evidence="3 4" key="1">
    <citation type="journal article" date="2019" name="New Phytol.">
        <title>Comparative genomics reveals unique wood-decay strategies and fruiting body development in the Schizophyllaceae.</title>
        <authorList>
            <person name="Almasi E."/>
            <person name="Sahu N."/>
            <person name="Krizsan K."/>
            <person name="Balint B."/>
            <person name="Kovacs G.M."/>
            <person name="Kiss B."/>
            <person name="Cseklye J."/>
            <person name="Drula E."/>
            <person name="Henrissat B."/>
            <person name="Nagy I."/>
            <person name="Chovatia M."/>
            <person name="Adam C."/>
            <person name="LaButti K."/>
            <person name="Lipzen A."/>
            <person name="Riley R."/>
            <person name="Grigoriev I.V."/>
            <person name="Nagy L.G."/>
        </authorList>
    </citation>
    <scope>NUCLEOTIDE SEQUENCE [LARGE SCALE GENOMIC DNA]</scope>
    <source>
        <strain evidence="3 4">NL-1724</strain>
    </source>
</reference>
<feature type="compositionally biased region" description="Low complexity" evidence="1">
    <location>
        <begin position="82"/>
        <end position="101"/>
    </location>
</feature>
<feature type="signal peptide" evidence="2">
    <location>
        <begin position="1"/>
        <end position="21"/>
    </location>
</feature>
<comment type="caution">
    <text evidence="3">The sequence shown here is derived from an EMBL/GenBank/DDBJ whole genome shotgun (WGS) entry which is preliminary data.</text>
</comment>
<proteinExistence type="predicted"/>
<gene>
    <name evidence="3" type="ORF">BD626DRAFT_580514</name>
</gene>
<evidence type="ECO:0000256" key="1">
    <source>
        <dbReference type="SAM" id="MobiDB-lite"/>
    </source>
</evidence>
<organism evidence="3 4">
    <name type="scientific">Schizophyllum amplum</name>
    <dbReference type="NCBI Taxonomy" id="97359"/>
    <lineage>
        <taxon>Eukaryota</taxon>
        <taxon>Fungi</taxon>
        <taxon>Dikarya</taxon>
        <taxon>Basidiomycota</taxon>
        <taxon>Agaricomycotina</taxon>
        <taxon>Agaricomycetes</taxon>
        <taxon>Agaricomycetidae</taxon>
        <taxon>Agaricales</taxon>
        <taxon>Schizophyllaceae</taxon>
        <taxon>Schizophyllum</taxon>
    </lineage>
</organism>
<feature type="compositionally biased region" description="Polar residues" evidence="1">
    <location>
        <begin position="114"/>
        <end position="126"/>
    </location>
</feature>
<feature type="non-terminal residue" evidence="3">
    <location>
        <position position="206"/>
    </location>
</feature>
<keyword evidence="4" id="KW-1185">Reference proteome</keyword>
<accession>A0A550D0A7</accession>
<evidence type="ECO:0000313" key="4">
    <source>
        <dbReference type="Proteomes" id="UP000320762"/>
    </source>
</evidence>
<sequence length="206" mass="22280">MSARCSARAWATALLFRGVCASLLLSPLIWPSPGQQGVPLTNYPSYDCAHCPSYLRKPFTILTAASQLRMPSNEHLYAPAGPASAAKSDPRSDSSPSAAIDNHATTAPAGQASPRLTDTLSSSTTAVPAGVRPMRVEGVRRRSLTFLSRFSRRFSGRQESASSLYGQAPCVGDLSRVDTDFILREQSDRVIRELRDLTTSHREQTG</sequence>
<dbReference type="EMBL" id="VDMD01000001">
    <property type="protein sequence ID" value="TRM70470.1"/>
    <property type="molecule type" value="Genomic_DNA"/>
</dbReference>
<evidence type="ECO:0000256" key="2">
    <source>
        <dbReference type="SAM" id="SignalP"/>
    </source>
</evidence>
<feature type="region of interest" description="Disordered" evidence="1">
    <location>
        <begin position="76"/>
        <end position="132"/>
    </location>
</feature>
<protein>
    <submittedName>
        <fullName evidence="3">Uncharacterized protein</fullName>
    </submittedName>
</protein>
<name>A0A550D0A7_9AGAR</name>
<dbReference type="AlphaFoldDB" id="A0A550D0A7"/>
<feature type="chain" id="PRO_5021873072" evidence="2">
    <location>
        <begin position="22"/>
        <end position="206"/>
    </location>
</feature>
<evidence type="ECO:0000313" key="3">
    <source>
        <dbReference type="EMBL" id="TRM70470.1"/>
    </source>
</evidence>